<dbReference type="InParanoid" id="A7S3P6"/>
<sequence>MKKSKANEWSSSYIRIITKPHLTSDTKKNLKSFKRRNTLTGRFSRKLVHASFSRFSSLGGSFIGLELDIIMKSHVYTVLFVSCLLLCLAISEVEMLHRKFFRFGRGLQKKNRVPVFENDYDDDLYRDRWQELLHKGYLNSPQVPTDDRDQRTTRN</sequence>
<accession>A7S3P6</accession>
<dbReference type="EMBL" id="DS469574">
    <property type="protein sequence ID" value="EDO41674.1"/>
    <property type="molecule type" value="Genomic_DNA"/>
</dbReference>
<evidence type="ECO:0000256" key="1">
    <source>
        <dbReference type="SAM" id="Phobius"/>
    </source>
</evidence>
<keyword evidence="3" id="KW-1185">Reference proteome</keyword>
<dbReference type="HOGENOM" id="CLU_1697624_0_0_1"/>
<evidence type="ECO:0000313" key="3">
    <source>
        <dbReference type="Proteomes" id="UP000001593"/>
    </source>
</evidence>
<protein>
    <submittedName>
        <fullName evidence="2">Uncharacterized protein</fullName>
    </submittedName>
</protein>
<reference evidence="2 3" key="1">
    <citation type="journal article" date="2007" name="Science">
        <title>Sea anemone genome reveals ancestral eumetazoan gene repertoire and genomic organization.</title>
        <authorList>
            <person name="Putnam N.H."/>
            <person name="Srivastava M."/>
            <person name="Hellsten U."/>
            <person name="Dirks B."/>
            <person name="Chapman J."/>
            <person name="Salamov A."/>
            <person name="Terry A."/>
            <person name="Shapiro H."/>
            <person name="Lindquist E."/>
            <person name="Kapitonov V.V."/>
            <person name="Jurka J."/>
            <person name="Genikhovich G."/>
            <person name="Grigoriev I.V."/>
            <person name="Lucas S.M."/>
            <person name="Steele R.E."/>
            <person name="Finnerty J.R."/>
            <person name="Technau U."/>
            <person name="Martindale M.Q."/>
            <person name="Rokhsar D.S."/>
        </authorList>
    </citation>
    <scope>NUCLEOTIDE SEQUENCE [LARGE SCALE GENOMIC DNA]</scope>
    <source>
        <strain evidence="3">CH2 X CH6</strain>
    </source>
</reference>
<keyword evidence="1" id="KW-0472">Membrane</keyword>
<name>A7S3P6_NEMVE</name>
<feature type="transmembrane region" description="Helical" evidence="1">
    <location>
        <begin position="76"/>
        <end position="96"/>
    </location>
</feature>
<dbReference type="AlphaFoldDB" id="A7S3P6"/>
<gene>
    <name evidence="2" type="ORF">NEMVEDRAFT_v1g242643</name>
</gene>
<proteinExistence type="predicted"/>
<keyword evidence="1" id="KW-1133">Transmembrane helix</keyword>
<keyword evidence="1" id="KW-0812">Transmembrane</keyword>
<dbReference type="Proteomes" id="UP000001593">
    <property type="component" value="Unassembled WGS sequence"/>
</dbReference>
<organism evidence="2 3">
    <name type="scientific">Nematostella vectensis</name>
    <name type="common">Starlet sea anemone</name>
    <dbReference type="NCBI Taxonomy" id="45351"/>
    <lineage>
        <taxon>Eukaryota</taxon>
        <taxon>Metazoa</taxon>
        <taxon>Cnidaria</taxon>
        <taxon>Anthozoa</taxon>
        <taxon>Hexacorallia</taxon>
        <taxon>Actiniaria</taxon>
        <taxon>Edwardsiidae</taxon>
        <taxon>Nematostella</taxon>
    </lineage>
</organism>
<evidence type="ECO:0000313" key="2">
    <source>
        <dbReference type="EMBL" id="EDO41674.1"/>
    </source>
</evidence>